<dbReference type="EMBL" id="AAKSWZ010000040">
    <property type="protein sequence ID" value="ECV0506045.1"/>
    <property type="molecule type" value="Genomic_DNA"/>
</dbReference>
<dbReference type="EMBL" id="VCUW02000017">
    <property type="protein sequence ID" value="TRG44422.1"/>
    <property type="molecule type" value="Genomic_DNA"/>
</dbReference>
<dbReference type="EMBL" id="AAHPVZ010000046">
    <property type="protein sequence ID" value="EBZ0400251.1"/>
    <property type="molecule type" value="Genomic_DNA"/>
</dbReference>
<reference evidence="10" key="3">
    <citation type="submission" date="2018-07" db="EMBL/GenBank/DDBJ databases">
        <authorList>
            <consortium name="PulseNet: The National Subtyping Network for Foodborne Disease Surveillance"/>
            <person name="Tarr C.L."/>
            <person name="Trees E."/>
            <person name="Katz L.S."/>
            <person name="Carleton-Romer H.A."/>
            <person name="Stroika S."/>
            <person name="Kucerova Z."/>
            <person name="Roache K.F."/>
            <person name="Sabol A.L."/>
            <person name="Besser J."/>
            <person name="Gerner-Smidt P."/>
        </authorList>
    </citation>
    <scope>NUCLEOTIDE SEQUENCE</scope>
    <source>
        <strain evidence="10">PNUSAS001766</strain>
    </source>
</reference>
<reference evidence="22 23" key="7">
    <citation type="journal article" date="2019" name="Appl. Environ. Microbiol.">
        <title>Clinically Unreported Salmonellosis Outbreak Detected via Comparative Genomic Analysis of Municipal Wastewater Salmonella Isolates.</title>
        <authorList>
            <person name="Diemert S."/>
            <person name="Yan T."/>
        </authorList>
    </citation>
    <scope>NUCLEOTIDE SEQUENCE [LARGE SCALE GENOMIC DNA]</scope>
    <source>
        <strain evidence="22 23">HIY0183</strain>
    </source>
</reference>
<evidence type="ECO:0000313" key="1">
    <source>
        <dbReference type="EMBL" id="EBL4822690.1"/>
    </source>
</evidence>
<reference evidence="20" key="4">
    <citation type="submission" date="2018-07" db="EMBL/GenBank/DDBJ databases">
        <authorList>
            <consortium name="NCBI Pathogen Detection Project"/>
        </authorList>
    </citation>
    <scope>NUCLEOTIDE SEQUENCE</scope>
    <source>
        <strain evidence="21">CDC B1487</strain>
        <strain evidence="20">M131</strain>
        <strain evidence="19">Salmonella enterica</strain>
    </source>
</reference>
<dbReference type="EMBL" id="AAHVYN010000016">
    <property type="protein sequence ID" value="ECA9357540.1"/>
    <property type="molecule type" value="Genomic_DNA"/>
</dbReference>
<evidence type="ECO:0000313" key="15">
    <source>
        <dbReference type="EMBL" id="ECU4736907.1"/>
    </source>
</evidence>
<dbReference type="EMBL" id="AAKQAO010000021">
    <property type="protein sequence ID" value="ECU4736907.1"/>
    <property type="molecule type" value="Genomic_DNA"/>
</dbReference>
<dbReference type="EMBL" id="DAASBR010000026">
    <property type="protein sequence ID" value="HAE4850034.1"/>
    <property type="molecule type" value="Genomic_DNA"/>
</dbReference>
<evidence type="ECO:0000313" key="13">
    <source>
        <dbReference type="EMBL" id="ECT3926289.1"/>
    </source>
</evidence>
<dbReference type="EMBL" id="AAFZFQ010000005">
    <property type="protein sequence ID" value="EBL4822690.1"/>
    <property type="molecule type" value="Genomic_DNA"/>
</dbReference>
<organism evidence="22 23">
    <name type="scientific">Salmonella anatum</name>
    <dbReference type="NCBI Taxonomy" id="58712"/>
    <lineage>
        <taxon>Bacteria</taxon>
        <taxon>Pseudomonadati</taxon>
        <taxon>Pseudomonadota</taxon>
        <taxon>Gammaproteobacteria</taxon>
        <taxon>Enterobacterales</taxon>
        <taxon>Enterobacteriaceae</taxon>
        <taxon>Salmonella</taxon>
    </lineage>
</organism>
<protein>
    <recommendedName>
        <fullName evidence="24">SinR family protein</fullName>
    </recommendedName>
</protein>
<dbReference type="EMBL" id="AAKSYA010000018">
    <property type="protein sequence ID" value="ECV0339618.1"/>
    <property type="molecule type" value="Genomic_DNA"/>
</dbReference>
<reference evidence="19" key="1">
    <citation type="journal article" date="2018" name="Genome Biol.">
        <title>SKESA: strategic k-mer extension for scrupulous assemblies.</title>
        <authorList>
            <person name="Souvorov A."/>
            <person name="Agarwala R."/>
            <person name="Lipman D.J."/>
        </authorList>
    </citation>
    <scope>NUCLEOTIDE SEQUENCE</scope>
    <source>
        <strain evidence="21">CDC B1487</strain>
        <strain evidence="20">M131</strain>
        <strain evidence="19">Salmonella enterica</strain>
    </source>
</reference>
<dbReference type="EMBL" id="AAHFTY010000016">
    <property type="protein sequence ID" value="EBV6103207.1"/>
    <property type="molecule type" value="Genomic_DNA"/>
</dbReference>
<evidence type="ECO:0000313" key="4">
    <source>
        <dbReference type="EMBL" id="EBX5017705.1"/>
    </source>
</evidence>
<dbReference type="EMBL" id="AAKLVW010000038">
    <property type="protein sequence ID" value="ECT1478846.1"/>
    <property type="molecule type" value="Genomic_DNA"/>
</dbReference>
<evidence type="ECO:0000313" key="18">
    <source>
        <dbReference type="EMBL" id="ECV0506045.1"/>
    </source>
</evidence>
<evidence type="ECO:0000313" key="10">
    <source>
        <dbReference type="EMBL" id="ECS2828473.1"/>
    </source>
</evidence>
<evidence type="ECO:0000313" key="19">
    <source>
        <dbReference type="EMBL" id="HAB3943716.1"/>
    </source>
</evidence>
<reference evidence="7" key="8">
    <citation type="submission" date="2019-01" db="EMBL/GenBank/DDBJ databases">
        <authorList>
            <person name="Ashton P.M."/>
            <person name="Dallman T."/>
            <person name="Nair S."/>
            <person name="De Pinna E."/>
            <person name="Peters T."/>
            <person name="Grant K."/>
        </authorList>
    </citation>
    <scope>NUCLEOTIDE SEQUENCE</scope>
    <source>
        <strain evidence="4">373208</strain>
        <strain evidence="6">579117</strain>
        <strain evidence="7">623198</strain>
    </source>
</reference>
<evidence type="ECO:0000313" key="12">
    <source>
        <dbReference type="EMBL" id="ECT1478846.1"/>
    </source>
</evidence>
<gene>
    <name evidence="10" type="ORF">A2O73_20575</name>
    <name evidence="9" type="ORF">AZF31_11770</name>
    <name evidence="16" type="ORF">BEU90_22125</name>
    <name evidence="11" type="ORF">BUM38_22015</name>
    <name evidence="18" type="ORF">D3F51_19940</name>
    <name evidence="17" type="ORF">D3T63_13960</name>
    <name evidence="13" type="ORF">D4T67_20455</name>
    <name evidence="5" type="ORF">D6A11_14155</name>
    <name evidence="14" type="ORF">DNB52_02250</name>
    <name evidence="4" type="ORF">DSF50_20775</name>
    <name evidence="12" type="ORF">DUZ69_16740</name>
    <name evidence="6" type="ORF">EL818_18720</name>
    <name evidence="7" type="ORF">ET894_21325</name>
    <name evidence="15" type="ORF">EVA07_18280</name>
    <name evidence="8" type="ORF">FAC46_09135</name>
    <name evidence="1" type="ORF">FFW56_08260</name>
    <name evidence="22" type="ORF">FG704_020765</name>
    <name evidence="20" type="ORF">G4D51_003632</name>
    <name evidence="19" type="ORF">GB592_21940</name>
    <name evidence="21" type="ORF">GNC26_003989</name>
    <name evidence="3" type="ORF">OB37_22320</name>
    <name evidence="2" type="ORF">SQ33_21385</name>
</gene>
<evidence type="ECO:0000313" key="14">
    <source>
        <dbReference type="EMBL" id="ECU1185678.1"/>
    </source>
</evidence>
<dbReference type="EMBL" id="AAKKDH010000020">
    <property type="protein sequence ID" value="ECS6137612.1"/>
    <property type="molecule type" value="Genomic_DNA"/>
</dbReference>
<evidence type="ECO:0008006" key="24">
    <source>
        <dbReference type="Google" id="ProtNLM"/>
    </source>
</evidence>
<evidence type="ECO:0000313" key="6">
    <source>
        <dbReference type="EMBL" id="ECA5741175.1"/>
    </source>
</evidence>
<dbReference type="EMBL" id="AAKRBH010000013">
    <property type="protein sequence ID" value="ECU7857242.1"/>
    <property type="molecule type" value="Genomic_DNA"/>
</dbReference>
<reference evidence="9" key="2">
    <citation type="submission" date="2018-07" db="EMBL/GenBank/DDBJ databases">
        <authorList>
            <consortium name="NARMS: The National Antimicrobial Resistance Monitoring System"/>
        </authorList>
    </citation>
    <scope>NUCLEOTIDE SEQUENCE</scope>
    <source>
        <strain evidence="12">FSIS11811949</strain>
        <strain evidence="18">FSIS11813686</strain>
        <strain evidence="5">FSIS11813694</strain>
        <strain evidence="13">FSIS11813894</strain>
        <strain evidence="1">FSIS11921149</strain>
        <strain evidence="9">FSIS1605746</strain>
    </source>
</reference>
<evidence type="ECO:0000313" key="11">
    <source>
        <dbReference type="EMBL" id="ECS6137612.1"/>
    </source>
</evidence>
<evidence type="ECO:0000313" key="16">
    <source>
        <dbReference type="EMBL" id="ECU7857242.1"/>
    </source>
</evidence>
<dbReference type="AlphaFoldDB" id="A0A2T8LWE7"/>
<accession>A0A2T8LWE7</accession>
<proteinExistence type="predicted"/>
<evidence type="ECO:0000313" key="5">
    <source>
        <dbReference type="EMBL" id="EBZ0400251.1"/>
    </source>
</evidence>
<evidence type="ECO:0000313" key="17">
    <source>
        <dbReference type="EMBL" id="ECV0339618.1"/>
    </source>
</evidence>
<evidence type="ECO:0000313" key="21">
    <source>
        <dbReference type="EMBL" id="HAE8375364.1"/>
    </source>
</evidence>
<dbReference type="EMBL" id="AAHFSU010000013">
    <property type="protein sequence ID" value="EBV5960690.1"/>
    <property type="molecule type" value="Genomic_DNA"/>
</dbReference>
<reference evidence="2" key="6">
    <citation type="submission" date="2018-07" db="EMBL/GenBank/DDBJ databases">
        <authorList>
            <consortium name="GenomeTrakr network: Whole genome sequencing for foodborne pathogen traceback"/>
        </authorList>
    </citation>
    <scope>NUCLEOTIDE SEQUENCE</scope>
    <source>
        <strain evidence="3">AZ-TG74568</strain>
        <strain evidence="2">AZ-TG74784</strain>
        <strain evidence="14">FSIS11808940</strain>
        <strain evidence="8">FSIS11919908</strain>
        <strain evidence="11">FSIS1609251</strain>
        <strain evidence="17">FSIS21822075</strain>
        <strain evidence="15">HIY0183</strain>
    </source>
</reference>
<dbReference type="EMBL" id="DAATFV010000022">
    <property type="protein sequence ID" value="HAE8375364.1"/>
    <property type="molecule type" value="Genomic_DNA"/>
</dbReference>
<dbReference type="EMBL" id="DAAGON010000012">
    <property type="protein sequence ID" value="HAB3943716.1"/>
    <property type="molecule type" value="Genomic_DNA"/>
</dbReference>
<name>A0A2T8LWE7_SALAN</name>
<dbReference type="EMBL" id="AAKJAJ010000006">
    <property type="protein sequence ID" value="ECS2638021.1"/>
    <property type="molecule type" value="Genomic_DNA"/>
</dbReference>
<comment type="caution">
    <text evidence="22">The sequence shown here is derived from an EMBL/GenBank/DDBJ whole genome shotgun (WGS) entry which is preliminary data.</text>
</comment>
<evidence type="ECO:0000313" key="7">
    <source>
        <dbReference type="EMBL" id="ECA9357540.1"/>
    </source>
</evidence>
<dbReference type="EMBL" id="AAKMPV010000045">
    <property type="protein sequence ID" value="ECT3926289.1"/>
    <property type="molecule type" value="Genomic_DNA"/>
</dbReference>
<evidence type="ECO:0000313" key="2">
    <source>
        <dbReference type="EMBL" id="EBV5960690.1"/>
    </source>
</evidence>
<evidence type="ECO:0000313" key="9">
    <source>
        <dbReference type="EMBL" id="ECS2638021.1"/>
    </source>
</evidence>
<evidence type="ECO:0000313" key="22">
    <source>
        <dbReference type="EMBL" id="TRG44422.1"/>
    </source>
</evidence>
<dbReference type="Proteomes" id="UP000319232">
    <property type="component" value="Unassembled WGS sequence"/>
</dbReference>
<reference evidence="16" key="5">
    <citation type="submission" date="2018-07" db="EMBL/GenBank/DDBJ databases">
        <authorList>
            <consortium name="Veterinary Laboratory Investigation and Response Network"/>
        </authorList>
    </citation>
    <scope>NUCLEOTIDE SEQUENCE</scope>
    <source>
        <strain evidence="16">V-CLASP-D-45</strain>
    </source>
</reference>
<dbReference type="EMBL" id="AAHUUN010000020">
    <property type="protein sequence ID" value="ECA5741175.1"/>
    <property type="molecule type" value="Genomic_DNA"/>
</dbReference>
<sequence length="88" mass="10158">MPVYCVSYDLNKAGQNYNALYEELKKSPGYCHPLDSTWLVSTTESAQQLSDRLRKNIDNNDSLLVIGVTNQYAGWLPKTTWEWIHKHV</sequence>
<dbReference type="EMBL" id="AAHZBB010000005">
    <property type="protein sequence ID" value="ECB8974440.1"/>
    <property type="molecule type" value="Genomic_DNA"/>
</dbReference>
<evidence type="ECO:0000313" key="23">
    <source>
        <dbReference type="Proteomes" id="UP000319232"/>
    </source>
</evidence>
<dbReference type="EMBL" id="AAKJCB010000018">
    <property type="protein sequence ID" value="ECS2828473.1"/>
    <property type="molecule type" value="Genomic_DNA"/>
</dbReference>
<evidence type="ECO:0000313" key="3">
    <source>
        <dbReference type="EMBL" id="EBV6103207.1"/>
    </source>
</evidence>
<evidence type="ECO:0000313" key="20">
    <source>
        <dbReference type="EMBL" id="HAE4850034.1"/>
    </source>
</evidence>
<dbReference type="EMBL" id="AAKOYA010000002">
    <property type="protein sequence ID" value="ECU1185678.1"/>
    <property type="molecule type" value="Genomic_DNA"/>
</dbReference>
<evidence type="ECO:0000313" key="8">
    <source>
        <dbReference type="EMBL" id="ECB8974440.1"/>
    </source>
</evidence>
<dbReference type="EMBL" id="AAHLLN010000019">
    <property type="protein sequence ID" value="EBX5017705.1"/>
    <property type="molecule type" value="Genomic_DNA"/>
</dbReference>